<dbReference type="Proteomes" id="UP000009159">
    <property type="component" value="Chromosome"/>
</dbReference>
<accession>A1T827</accession>
<keyword evidence="2" id="KW-1185">Reference proteome</keyword>
<evidence type="ECO:0000313" key="2">
    <source>
        <dbReference type="Proteomes" id="UP000009159"/>
    </source>
</evidence>
<dbReference type="AlphaFoldDB" id="A1T827"/>
<dbReference type="HOGENOM" id="CLU_2001389_0_0_11"/>
<name>A1T827_MYCVP</name>
<dbReference type="RefSeq" id="WP_011779736.1">
    <property type="nucleotide sequence ID" value="NC_008726.1"/>
</dbReference>
<reference evidence="1" key="1">
    <citation type="submission" date="2006-12" db="EMBL/GenBank/DDBJ databases">
        <title>Complete sequence of Mycobacterium vanbaalenii PYR-1.</title>
        <authorList>
            <consortium name="US DOE Joint Genome Institute"/>
            <person name="Copeland A."/>
            <person name="Lucas S."/>
            <person name="Lapidus A."/>
            <person name="Barry K."/>
            <person name="Detter J.C."/>
            <person name="Glavina del Rio T."/>
            <person name="Hammon N."/>
            <person name="Israni S."/>
            <person name="Dalin E."/>
            <person name="Tice H."/>
            <person name="Pitluck S."/>
            <person name="Singan V."/>
            <person name="Schmutz J."/>
            <person name="Larimer F."/>
            <person name="Land M."/>
            <person name="Hauser L."/>
            <person name="Kyrpides N."/>
            <person name="Anderson I.J."/>
            <person name="Miller C."/>
            <person name="Richardson P."/>
        </authorList>
    </citation>
    <scope>NUCLEOTIDE SEQUENCE [LARGE SCALE GENOMIC DNA]</scope>
    <source>
        <strain evidence="1">PYR-1</strain>
    </source>
</reference>
<dbReference type="EMBL" id="CP000511">
    <property type="protein sequence ID" value="ABM13327.1"/>
    <property type="molecule type" value="Genomic_DNA"/>
</dbReference>
<organism evidence="1 2">
    <name type="scientific">Mycolicibacterium vanbaalenii (strain DSM 7251 / JCM 13017 / BCRC 16820 / KCTC 9966 / NRRL B-24157 / PYR-1)</name>
    <name type="common">Mycobacterium vanbaalenii</name>
    <dbReference type="NCBI Taxonomy" id="350058"/>
    <lineage>
        <taxon>Bacteria</taxon>
        <taxon>Bacillati</taxon>
        <taxon>Actinomycetota</taxon>
        <taxon>Actinomycetes</taxon>
        <taxon>Mycobacteriales</taxon>
        <taxon>Mycobacteriaceae</taxon>
        <taxon>Mycolicibacterium</taxon>
    </lineage>
</organism>
<protein>
    <submittedName>
        <fullName evidence="1">Uncharacterized protein</fullName>
    </submittedName>
</protein>
<dbReference type="KEGG" id="mva:Mvan_2516"/>
<evidence type="ECO:0000313" key="1">
    <source>
        <dbReference type="EMBL" id="ABM13327.1"/>
    </source>
</evidence>
<sequence length="124" mass="14282">MTDSSGVLPDFDMTGVEHLGFDDVRGPATFRNLPEELQRQLDQTQADDWERRSWRPSVYRDRPASDAEKFLLSWLGFDLERAEARPVDADDDSDTHLIARVRYTSGSVRRVDFPQLADQLEALR</sequence>
<dbReference type="STRING" id="350058.Mvan_2516"/>
<proteinExistence type="predicted"/>
<gene>
    <name evidence="1" type="ordered locus">Mvan_2516</name>
</gene>